<evidence type="ECO:0008006" key="2">
    <source>
        <dbReference type="Google" id="ProtNLM"/>
    </source>
</evidence>
<name>A0A160VE57_9ZZZZ</name>
<dbReference type="EMBL" id="FAXC01000113">
    <property type="protein sequence ID" value="CUV08725.1"/>
    <property type="molecule type" value="Genomic_DNA"/>
</dbReference>
<dbReference type="AlphaFoldDB" id="A0A160VE57"/>
<evidence type="ECO:0000313" key="1">
    <source>
        <dbReference type="EMBL" id="CUV08725.1"/>
    </source>
</evidence>
<protein>
    <recommendedName>
        <fullName evidence="2">FlgD Ig-like domain-containing protein</fullName>
    </recommendedName>
</protein>
<organism evidence="1">
    <name type="scientific">hydrothermal vent metagenome</name>
    <dbReference type="NCBI Taxonomy" id="652676"/>
    <lineage>
        <taxon>unclassified sequences</taxon>
        <taxon>metagenomes</taxon>
        <taxon>ecological metagenomes</taxon>
    </lineage>
</organism>
<reference evidence="1" key="1">
    <citation type="submission" date="2015-10" db="EMBL/GenBank/DDBJ databases">
        <authorList>
            <person name="Gilbert D.G."/>
        </authorList>
    </citation>
    <scope>NUCLEOTIDE SEQUENCE</scope>
</reference>
<proteinExistence type="predicted"/>
<gene>
    <name evidence="1" type="ORF">MGWOODY_Mmi2311</name>
</gene>
<dbReference type="Gene3D" id="2.60.40.4070">
    <property type="match status" value="1"/>
</dbReference>
<sequence>MIGGDGYVRFHTNEWSGTIVIDLDVYNFAMEKVFTGSFNRRDPSSGALKWNGRDMDGRLVNNGVYFVKLNYPKNQTSKPSPHWVKLIVVK</sequence>
<accession>A0A160VE57</accession>